<evidence type="ECO:0000313" key="7">
    <source>
        <dbReference type="EMBL" id="JAS21908.1"/>
    </source>
</evidence>
<sequence length="562" mass="62817">MLQTSPGRMRVIFLTLLLSFQVLGDSIVRDPLVVLVKDGKLRGKYVITRDGRQVFAFLGVPFAQPPIGELRFKSPQPPTSWTGVRNATSDGHPCVQNNLLNYLSREVTFGSEDCLYLNVFTPTLSRTAKLPVMVYIFGGGFTSGSPTSDLYGPDYFLDHDVVLVVINYRNGPLGFLSTEDEHSPGNYGLKDQTFALKWVQKNINVFGGDSASVTLFGNSAGAGSVHLHMMSPLSQGLFHGGISQSGSALCQWALHPPGSNRETAFRVGREFNCNTDNSEALMSCLREVPAYNITQLLYKYLEFDLDPAVVFSPSLESNSSTAFLTQDPWTLSPSIPWIAGTVSQEGSMRTSSLTRGGAAGEARVARLDAEYEQLLPASIMVEKHAKDPVNISTQVKQFYFGNDDISKARLSDLINMYSDSWFSYCTLEAVTRHSGPVYQYYLSYKGEKTTAPLFGNSQDDLGVCHVDELIYLFPLNLYFPNRNDTQVGEQFSRNLIEMWVNFARYRNPTPTSNSNFSWNPVSSQREYLELGNNGYSMETNFLGERFYFWRNLPYREKPVPTI</sequence>
<keyword evidence="2" id="KW-0719">Serine esterase</keyword>
<evidence type="ECO:0000256" key="2">
    <source>
        <dbReference type="ARBA" id="ARBA00022487"/>
    </source>
</evidence>
<proteinExistence type="inferred from homology"/>
<keyword evidence="4" id="KW-0325">Glycoprotein</keyword>
<feature type="domain" description="Carboxylesterase type B" evidence="6">
    <location>
        <begin position="32"/>
        <end position="549"/>
    </location>
</feature>
<dbReference type="PANTHER" id="PTHR11559">
    <property type="entry name" value="CARBOXYLESTERASE"/>
    <property type="match status" value="1"/>
</dbReference>
<feature type="chain" id="PRO_5008447159" description="Carboxylic ester hydrolase" evidence="5">
    <location>
        <begin position="25"/>
        <end position="562"/>
    </location>
</feature>
<evidence type="ECO:0000256" key="3">
    <source>
        <dbReference type="ARBA" id="ARBA00022801"/>
    </source>
</evidence>
<dbReference type="InterPro" id="IPR019819">
    <property type="entry name" value="Carboxylesterase_B_CS"/>
</dbReference>
<name>A0A1B6D893_9HEMI</name>
<evidence type="ECO:0000256" key="5">
    <source>
        <dbReference type="RuleBase" id="RU361235"/>
    </source>
</evidence>
<protein>
    <recommendedName>
        <fullName evidence="5">Carboxylic ester hydrolase</fullName>
        <ecNumber evidence="5">3.1.1.-</ecNumber>
    </recommendedName>
</protein>
<evidence type="ECO:0000256" key="1">
    <source>
        <dbReference type="ARBA" id="ARBA00005964"/>
    </source>
</evidence>
<accession>A0A1B6D893</accession>
<dbReference type="InterPro" id="IPR050309">
    <property type="entry name" value="Type-B_Carboxylest/Lipase"/>
</dbReference>
<dbReference type="EMBL" id="GEDC01015390">
    <property type="protein sequence ID" value="JAS21908.1"/>
    <property type="molecule type" value="Transcribed_RNA"/>
</dbReference>
<dbReference type="GO" id="GO:0052689">
    <property type="term" value="F:carboxylic ester hydrolase activity"/>
    <property type="evidence" value="ECO:0007669"/>
    <property type="project" value="UniProtKB-KW"/>
</dbReference>
<gene>
    <name evidence="7" type="ORF">g.35271</name>
</gene>
<dbReference type="AlphaFoldDB" id="A0A1B6D893"/>
<dbReference type="SUPFAM" id="SSF53474">
    <property type="entry name" value="alpha/beta-Hydrolases"/>
    <property type="match status" value="1"/>
</dbReference>
<dbReference type="PROSITE" id="PS00122">
    <property type="entry name" value="CARBOXYLESTERASE_B_1"/>
    <property type="match status" value="1"/>
</dbReference>
<dbReference type="InterPro" id="IPR019826">
    <property type="entry name" value="Carboxylesterase_B_AS"/>
</dbReference>
<dbReference type="Pfam" id="PF00135">
    <property type="entry name" value="COesterase"/>
    <property type="match status" value="1"/>
</dbReference>
<evidence type="ECO:0000259" key="6">
    <source>
        <dbReference type="Pfam" id="PF00135"/>
    </source>
</evidence>
<comment type="similarity">
    <text evidence="1 5">Belongs to the type-B carboxylesterase/lipase family.</text>
</comment>
<dbReference type="InterPro" id="IPR029058">
    <property type="entry name" value="AB_hydrolase_fold"/>
</dbReference>
<keyword evidence="5" id="KW-0732">Signal</keyword>
<dbReference type="InterPro" id="IPR002018">
    <property type="entry name" value="CarbesteraseB"/>
</dbReference>
<feature type="signal peptide" evidence="5">
    <location>
        <begin position="1"/>
        <end position="24"/>
    </location>
</feature>
<dbReference type="EC" id="3.1.1.-" evidence="5"/>
<dbReference type="PROSITE" id="PS00941">
    <property type="entry name" value="CARBOXYLESTERASE_B_2"/>
    <property type="match status" value="1"/>
</dbReference>
<evidence type="ECO:0000256" key="4">
    <source>
        <dbReference type="ARBA" id="ARBA00023180"/>
    </source>
</evidence>
<reference evidence="7" key="1">
    <citation type="submission" date="2015-12" db="EMBL/GenBank/DDBJ databases">
        <title>De novo transcriptome assembly of four potential Pierce s Disease insect vectors from Arizona vineyards.</title>
        <authorList>
            <person name="Tassone E.E."/>
        </authorList>
    </citation>
    <scope>NUCLEOTIDE SEQUENCE</scope>
</reference>
<organism evidence="7">
    <name type="scientific">Clastoptera arizonana</name>
    <name type="common">Arizona spittle bug</name>
    <dbReference type="NCBI Taxonomy" id="38151"/>
    <lineage>
        <taxon>Eukaryota</taxon>
        <taxon>Metazoa</taxon>
        <taxon>Ecdysozoa</taxon>
        <taxon>Arthropoda</taxon>
        <taxon>Hexapoda</taxon>
        <taxon>Insecta</taxon>
        <taxon>Pterygota</taxon>
        <taxon>Neoptera</taxon>
        <taxon>Paraneoptera</taxon>
        <taxon>Hemiptera</taxon>
        <taxon>Auchenorrhyncha</taxon>
        <taxon>Cercopoidea</taxon>
        <taxon>Clastopteridae</taxon>
        <taxon>Clastoptera</taxon>
    </lineage>
</organism>
<dbReference type="Gene3D" id="3.40.50.1820">
    <property type="entry name" value="alpha/beta hydrolase"/>
    <property type="match status" value="1"/>
</dbReference>
<keyword evidence="3 5" id="KW-0378">Hydrolase</keyword>